<proteinExistence type="predicted"/>
<protein>
    <submittedName>
        <fullName evidence="2">Uncharacterized protein</fullName>
    </submittedName>
</protein>
<feature type="region of interest" description="Disordered" evidence="1">
    <location>
        <begin position="108"/>
        <end position="139"/>
    </location>
</feature>
<keyword evidence="3" id="KW-1185">Reference proteome</keyword>
<organism evidence="2 3">
    <name type="scientific">Candidatus Mycobacterium methanotrophicum</name>
    <dbReference type="NCBI Taxonomy" id="2943498"/>
    <lineage>
        <taxon>Bacteria</taxon>
        <taxon>Bacillati</taxon>
        <taxon>Actinomycetota</taxon>
        <taxon>Actinomycetes</taxon>
        <taxon>Mycobacteriales</taxon>
        <taxon>Mycobacteriaceae</taxon>
        <taxon>Mycobacterium</taxon>
    </lineage>
</organism>
<dbReference type="Proteomes" id="UP001056610">
    <property type="component" value="Plasmid unnamed"/>
</dbReference>
<evidence type="ECO:0000256" key="1">
    <source>
        <dbReference type="SAM" id="MobiDB-lite"/>
    </source>
</evidence>
<dbReference type="RefSeq" id="WP_249763546.1">
    <property type="nucleotide sequence ID" value="NZ_CP097321.1"/>
</dbReference>
<geneLocation type="plasmid" evidence="2 3">
    <name>unnamed</name>
</geneLocation>
<dbReference type="EMBL" id="CP097321">
    <property type="protein sequence ID" value="UQX13654.1"/>
    <property type="molecule type" value="Genomic_DNA"/>
</dbReference>
<keyword evidence="2" id="KW-0614">Plasmid</keyword>
<gene>
    <name evidence="2" type="ORF">M5I08_25085</name>
</gene>
<evidence type="ECO:0000313" key="2">
    <source>
        <dbReference type="EMBL" id="UQX13654.1"/>
    </source>
</evidence>
<accession>A0ABY4QSJ4</accession>
<feature type="compositionally biased region" description="Basic and acidic residues" evidence="1">
    <location>
        <begin position="109"/>
        <end position="130"/>
    </location>
</feature>
<reference evidence="2" key="1">
    <citation type="submission" date="2022-05" db="EMBL/GenBank/DDBJ databases">
        <title>A methanotrophic Mycobacterium dominates a cave microbial ecosystem.</title>
        <authorList>
            <person name="Van Spanning R.J.M."/>
            <person name="Guan Q."/>
            <person name="Melkonian C."/>
            <person name="Gallant J."/>
            <person name="Polerecky L."/>
            <person name="Flot J.-F."/>
            <person name="Brandt B.W."/>
            <person name="Braster M."/>
            <person name="Iturbe Espinoza P."/>
            <person name="Aerts J."/>
            <person name="Meima-Franke M."/>
            <person name="Piersma S.R."/>
            <person name="Bunduc C."/>
            <person name="Ummels R."/>
            <person name="Pain A."/>
            <person name="Fleming E.J."/>
            <person name="van der Wel N."/>
            <person name="Gherman V.D."/>
            <person name="Sarbu S.M."/>
            <person name="Bodelier P.L.E."/>
            <person name="Bitter W."/>
        </authorList>
    </citation>
    <scope>NUCLEOTIDE SEQUENCE</scope>
    <source>
        <strain evidence="2">Sulfur Cave</strain>
        <plasmid evidence="2">unnamed</plasmid>
    </source>
</reference>
<sequence length="191" mass="21604">MSKRALRRIGDPVVAAGPRGVRVRTRLHLTEEEAAALGEVGRYLDSVYRRELTHRIALGRMDRKQHSVWRAERKQAVTAVASSRWAGAITRAVEDQYQLGMRALDAEVTDPRRPRSRAGLEFRTTGDPHRQASPGHRRGAERMGYLLEGATPQERTDFLAAIPAPARLAYRLIGERQHRHETTRLRGPLHP</sequence>
<name>A0ABY4QSJ4_9MYCO</name>
<evidence type="ECO:0000313" key="3">
    <source>
        <dbReference type="Proteomes" id="UP001056610"/>
    </source>
</evidence>